<gene>
    <name evidence="6" type="ordered locus">PC1_0838</name>
</gene>
<dbReference type="STRING" id="561230.PC1_0838"/>
<dbReference type="InterPro" id="IPR016461">
    <property type="entry name" value="COMT-like"/>
</dbReference>
<dbReference type="PROSITE" id="PS51683">
    <property type="entry name" value="SAM_OMT_II"/>
    <property type="match status" value="1"/>
</dbReference>
<dbReference type="Gene3D" id="1.10.287.1350">
    <property type="match status" value="1"/>
</dbReference>
<dbReference type="GO" id="GO:0032259">
    <property type="term" value="P:methylation"/>
    <property type="evidence" value="ECO:0007669"/>
    <property type="project" value="UniProtKB-KW"/>
</dbReference>
<dbReference type="InterPro" id="IPR001077">
    <property type="entry name" value="COMT_C"/>
</dbReference>
<dbReference type="Gene3D" id="1.10.10.10">
    <property type="entry name" value="Winged helix-like DNA-binding domain superfamily/Winged helix DNA-binding domain"/>
    <property type="match status" value="1"/>
</dbReference>
<dbReference type="PANTHER" id="PTHR43712">
    <property type="entry name" value="PUTATIVE (AFU_ORTHOLOGUE AFUA_4G14580)-RELATED"/>
    <property type="match status" value="1"/>
</dbReference>
<evidence type="ECO:0000256" key="4">
    <source>
        <dbReference type="PIRSR" id="PIRSR005739-1"/>
    </source>
</evidence>
<dbReference type="GO" id="GO:0008171">
    <property type="term" value="F:O-methyltransferase activity"/>
    <property type="evidence" value="ECO:0007669"/>
    <property type="project" value="InterPro"/>
</dbReference>
<dbReference type="RefSeq" id="WP_012773531.1">
    <property type="nucleotide sequence ID" value="NC_012917.1"/>
</dbReference>
<organism evidence="6 7">
    <name type="scientific">Pectobacterium carotovorum subsp. carotovorum (strain PC1)</name>
    <dbReference type="NCBI Taxonomy" id="561230"/>
    <lineage>
        <taxon>Bacteria</taxon>
        <taxon>Pseudomonadati</taxon>
        <taxon>Pseudomonadota</taxon>
        <taxon>Gammaproteobacteria</taxon>
        <taxon>Enterobacterales</taxon>
        <taxon>Pectobacteriaceae</taxon>
        <taxon>Pectobacterium</taxon>
    </lineage>
</organism>
<accession>C6D9V4</accession>
<keyword evidence="3" id="KW-0949">S-adenosyl-L-methionine</keyword>
<dbReference type="Proteomes" id="UP000002736">
    <property type="component" value="Chromosome"/>
</dbReference>
<evidence type="ECO:0000256" key="1">
    <source>
        <dbReference type="ARBA" id="ARBA00022603"/>
    </source>
</evidence>
<feature type="domain" description="O-methyltransferase C-terminal" evidence="5">
    <location>
        <begin position="153"/>
        <end position="353"/>
    </location>
</feature>
<dbReference type="InterPro" id="IPR036390">
    <property type="entry name" value="WH_DNA-bd_sf"/>
</dbReference>
<dbReference type="PANTHER" id="PTHR43712:SF2">
    <property type="entry name" value="O-METHYLTRANSFERASE CICE"/>
    <property type="match status" value="1"/>
</dbReference>
<protein>
    <submittedName>
        <fullName evidence="6">O-methyltransferase family 2</fullName>
    </submittedName>
</protein>
<reference evidence="6 7" key="1">
    <citation type="submission" date="2009-07" db="EMBL/GenBank/DDBJ databases">
        <title>Complete sequence of Pectobacterium carotovorum subsp. carotovorum PC1.</title>
        <authorList>
            <consortium name="US DOE Joint Genome Institute"/>
            <person name="Lucas S."/>
            <person name="Copeland A."/>
            <person name="Lapidus A."/>
            <person name="Glavina del Rio T."/>
            <person name="Tice H."/>
            <person name="Bruce D."/>
            <person name="Goodwin L."/>
            <person name="Pitluck S."/>
            <person name="Munk A.C."/>
            <person name="Brettin T."/>
            <person name="Detter J.C."/>
            <person name="Han C."/>
            <person name="Tapia R."/>
            <person name="Larimer F."/>
            <person name="Land M."/>
            <person name="Hauser L."/>
            <person name="Kyrpides N."/>
            <person name="Mikhailova N."/>
            <person name="Balakrishnan V."/>
            <person name="Glasner J."/>
            <person name="Perna N.T."/>
        </authorList>
    </citation>
    <scope>NUCLEOTIDE SEQUENCE [LARGE SCALE GENOMIC DNA]</scope>
    <source>
        <strain evidence="6 7">PC1</strain>
    </source>
</reference>
<dbReference type="EMBL" id="CP001657">
    <property type="protein sequence ID" value="ACT11890.1"/>
    <property type="molecule type" value="Genomic_DNA"/>
</dbReference>
<dbReference type="PIRSF" id="PIRSF005739">
    <property type="entry name" value="O-mtase"/>
    <property type="match status" value="1"/>
</dbReference>
<dbReference type="SUPFAM" id="SSF53335">
    <property type="entry name" value="S-adenosyl-L-methionine-dependent methyltransferases"/>
    <property type="match status" value="1"/>
</dbReference>
<proteinExistence type="predicted"/>
<keyword evidence="2 6" id="KW-0808">Transferase</keyword>
<dbReference type="InterPro" id="IPR036388">
    <property type="entry name" value="WH-like_DNA-bd_sf"/>
</dbReference>
<evidence type="ECO:0000313" key="7">
    <source>
        <dbReference type="Proteomes" id="UP000002736"/>
    </source>
</evidence>
<evidence type="ECO:0000256" key="3">
    <source>
        <dbReference type="ARBA" id="ARBA00022691"/>
    </source>
</evidence>
<dbReference type="HOGENOM" id="CLU_005533_12_0_6"/>
<evidence type="ECO:0000313" key="6">
    <source>
        <dbReference type="EMBL" id="ACT11890.1"/>
    </source>
</evidence>
<dbReference type="SUPFAM" id="SSF46785">
    <property type="entry name" value="Winged helix' DNA-binding domain"/>
    <property type="match status" value="1"/>
</dbReference>
<dbReference type="Gene3D" id="3.40.50.150">
    <property type="entry name" value="Vaccinia Virus protein VP39"/>
    <property type="match status" value="1"/>
</dbReference>
<dbReference type="eggNOG" id="COG2226">
    <property type="taxonomic scope" value="Bacteria"/>
</dbReference>
<sequence length="379" mass="42369">MFLASFPHTLRIVINDELDRKPILAMKSENKGRYMNSAEHIKSISEIMMMPLAAKALCVAAEIGIADKIGEQGTTIAELAKECQASEKNIFDIIKVLEVFGFFDVKDESVIKNNARSELLMSEHASSMKHFCMLFGNEYYQGFDGLLHTSRTGESGFKQVFGLTLYEHLANSASRADIYDLAMRDLSRPVGYVLAKEYASLFKTADSVVDIGGGSGVILTELIKQYHHLTGCLFDMTGVCTRSEKRVAQYSPELKERMVFTPGSFFEAIPSGYNIYLLKNILHNWNDEFCLKILKSVAQSIGHSTLLIIEPLLEHEETSPRLLMNALFQSVICQDGTRYRTLKDMEDILTLSGLIIVGTKKITTGHTVVEIKLNAVSQR</sequence>
<name>C6D9V4_PECCP</name>
<evidence type="ECO:0000256" key="2">
    <source>
        <dbReference type="ARBA" id="ARBA00022679"/>
    </source>
</evidence>
<dbReference type="Pfam" id="PF00891">
    <property type="entry name" value="Methyltransf_2"/>
    <property type="match status" value="1"/>
</dbReference>
<evidence type="ECO:0000259" key="5">
    <source>
        <dbReference type="Pfam" id="PF00891"/>
    </source>
</evidence>
<keyword evidence="1 6" id="KW-0489">Methyltransferase</keyword>
<dbReference type="AlphaFoldDB" id="C6D9V4"/>
<dbReference type="InterPro" id="IPR029063">
    <property type="entry name" value="SAM-dependent_MTases_sf"/>
</dbReference>
<dbReference type="KEGG" id="pct:PC1_0838"/>
<feature type="active site" description="Proton acceptor" evidence="4">
    <location>
        <position position="283"/>
    </location>
</feature>